<gene>
    <name evidence="1" type="ORF">ANCCAN_02991</name>
</gene>
<evidence type="ECO:0000313" key="1">
    <source>
        <dbReference type="EMBL" id="RCN50792.1"/>
    </source>
</evidence>
<protein>
    <submittedName>
        <fullName evidence="1">Uncharacterized protein</fullName>
    </submittedName>
</protein>
<reference evidence="1 2" key="1">
    <citation type="submission" date="2014-10" db="EMBL/GenBank/DDBJ databases">
        <title>Draft genome of the hookworm Ancylostoma caninum.</title>
        <authorList>
            <person name="Mitreva M."/>
        </authorList>
    </citation>
    <scope>NUCLEOTIDE SEQUENCE [LARGE SCALE GENOMIC DNA]</scope>
    <source>
        <strain evidence="1 2">Baltimore</strain>
    </source>
</reference>
<name>A0A368H2G1_ANCCA</name>
<comment type="caution">
    <text evidence="1">The sequence shown here is derived from an EMBL/GenBank/DDBJ whole genome shotgun (WGS) entry which is preliminary data.</text>
</comment>
<keyword evidence="2" id="KW-1185">Reference proteome</keyword>
<evidence type="ECO:0000313" key="2">
    <source>
        <dbReference type="Proteomes" id="UP000252519"/>
    </source>
</evidence>
<dbReference type="EMBL" id="JOJR01000019">
    <property type="protein sequence ID" value="RCN50792.1"/>
    <property type="molecule type" value="Genomic_DNA"/>
</dbReference>
<accession>A0A368H2G1</accession>
<dbReference type="Proteomes" id="UP000252519">
    <property type="component" value="Unassembled WGS sequence"/>
</dbReference>
<organism evidence="1 2">
    <name type="scientific">Ancylostoma caninum</name>
    <name type="common">Dog hookworm</name>
    <dbReference type="NCBI Taxonomy" id="29170"/>
    <lineage>
        <taxon>Eukaryota</taxon>
        <taxon>Metazoa</taxon>
        <taxon>Ecdysozoa</taxon>
        <taxon>Nematoda</taxon>
        <taxon>Chromadorea</taxon>
        <taxon>Rhabditida</taxon>
        <taxon>Rhabditina</taxon>
        <taxon>Rhabditomorpha</taxon>
        <taxon>Strongyloidea</taxon>
        <taxon>Ancylostomatidae</taxon>
        <taxon>Ancylostomatinae</taxon>
        <taxon>Ancylostoma</taxon>
    </lineage>
</organism>
<feature type="non-terminal residue" evidence="1">
    <location>
        <position position="1"/>
    </location>
</feature>
<sequence>WRELPHLEARPICKIIGTNSTYVLRFQRWVKHPLFVLLEQIEGRQSIAWQSHLPLFQRWMILPRWSSPRGGSSAPALNFMAAKRYPRLPRRVTLVTLHLSVIQMISIEQSLQIQKRCEFYFCFHHFAINFQNSINTFQDETLLIGMQMIILWTSETYSELAKSHVCRACFIRVNCRKVTLKCPCSKFLTIAKHLKCCAPVIPAN</sequence>
<dbReference type="AlphaFoldDB" id="A0A368H2G1"/>
<proteinExistence type="predicted"/>